<protein>
    <submittedName>
        <fullName evidence="6">LacI family DNA-binding transcriptional regulator</fullName>
    </submittedName>
</protein>
<gene>
    <name evidence="6" type="ORF">GCM10009843_04030</name>
</gene>
<dbReference type="InterPro" id="IPR028082">
    <property type="entry name" value="Peripla_BP_I"/>
</dbReference>
<dbReference type="Gene3D" id="3.40.50.2300">
    <property type="match status" value="2"/>
</dbReference>
<dbReference type="GO" id="GO:0003677">
    <property type="term" value="F:DNA binding"/>
    <property type="evidence" value="ECO:0007669"/>
    <property type="project" value="UniProtKB-KW"/>
</dbReference>
<organism evidence="6 7">
    <name type="scientific">Nocardioides bigeumensis</name>
    <dbReference type="NCBI Taxonomy" id="433657"/>
    <lineage>
        <taxon>Bacteria</taxon>
        <taxon>Bacillati</taxon>
        <taxon>Actinomycetota</taxon>
        <taxon>Actinomycetes</taxon>
        <taxon>Propionibacteriales</taxon>
        <taxon>Nocardioidaceae</taxon>
        <taxon>Nocardioides</taxon>
    </lineage>
</organism>
<evidence type="ECO:0000256" key="1">
    <source>
        <dbReference type="ARBA" id="ARBA00022491"/>
    </source>
</evidence>
<dbReference type="CDD" id="cd06267">
    <property type="entry name" value="PBP1_LacI_sugar_binding-like"/>
    <property type="match status" value="1"/>
</dbReference>
<dbReference type="SUPFAM" id="SSF47413">
    <property type="entry name" value="lambda repressor-like DNA-binding domains"/>
    <property type="match status" value="1"/>
</dbReference>
<evidence type="ECO:0000256" key="3">
    <source>
        <dbReference type="ARBA" id="ARBA00023125"/>
    </source>
</evidence>
<keyword evidence="1" id="KW-0678">Repressor</keyword>
<keyword evidence="3 6" id="KW-0238">DNA-binding</keyword>
<dbReference type="Pfam" id="PF13377">
    <property type="entry name" value="Peripla_BP_3"/>
    <property type="match status" value="1"/>
</dbReference>
<dbReference type="SUPFAM" id="SSF53822">
    <property type="entry name" value="Periplasmic binding protein-like I"/>
    <property type="match status" value="1"/>
</dbReference>
<evidence type="ECO:0000256" key="4">
    <source>
        <dbReference type="ARBA" id="ARBA00023163"/>
    </source>
</evidence>
<dbReference type="Gene3D" id="1.10.260.40">
    <property type="entry name" value="lambda repressor-like DNA-binding domains"/>
    <property type="match status" value="1"/>
</dbReference>
<accession>A0ABN2XQM0</accession>
<dbReference type="PANTHER" id="PTHR30146">
    <property type="entry name" value="LACI-RELATED TRANSCRIPTIONAL REPRESSOR"/>
    <property type="match status" value="1"/>
</dbReference>
<dbReference type="InterPro" id="IPR000843">
    <property type="entry name" value="HTH_LacI"/>
</dbReference>
<dbReference type="InterPro" id="IPR046335">
    <property type="entry name" value="LacI/GalR-like_sensor"/>
</dbReference>
<dbReference type="PROSITE" id="PS50932">
    <property type="entry name" value="HTH_LACI_2"/>
    <property type="match status" value="1"/>
</dbReference>
<dbReference type="SMART" id="SM00354">
    <property type="entry name" value="HTH_LACI"/>
    <property type="match status" value="1"/>
</dbReference>
<dbReference type="InterPro" id="IPR010982">
    <property type="entry name" value="Lambda_DNA-bd_dom_sf"/>
</dbReference>
<keyword evidence="4" id="KW-0804">Transcription</keyword>
<name>A0ABN2XQM0_9ACTN</name>
<evidence type="ECO:0000259" key="5">
    <source>
        <dbReference type="PROSITE" id="PS50932"/>
    </source>
</evidence>
<dbReference type="RefSeq" id="WP_344301930.1">
    <property type="nucleotide sequence ID" value="NZ_BAAAQQ010000002.1"/>
</dbReference>
<evidence type="ECO:0000313" key="6">
    <source>
        <dbReference type="EMBL" id="GAA2115098.1"/>
    </source>
</evidence>
<reference evidence="6 7" key="1">
    <citation type="journal article" date="2019" name="Int. J. Syst. Evol. Microbiol.">
        <title>The Global Catalogue of Microorganisms (GCM) 10K type strain sequencing project: providing services to taxonomists for standard genome sequencing and annotation.</title>
        <authorList>
            <consortium name="The Broad Institute Genomics Platform"/>
            <consortium name="The Broad Institute Genome Sequencing Center for Infectious Disease"/>
            <person name="Wu L."/>
            <person name="Ma J."/>
        </authorList>
    </citation>
    <scope>NUCLEOTIDE SEQUENCE [LARGE SCALE GENOMIC DNA]</scope>
    <source>
        <strain evidence="6 7">JCM 16021</strain>
    </source>
</reference>
<comment type="caution">
    <text evidence="6">The sequence shown here is derived from an EMBL/GenBank/DDBJ whole genome shotgun (WGS) entry which is preliminary data.</text>
</comment>
<keyword evidence="7" id="KW-1185">Reference proteome</keyword>
<dbReference type="CDD" id="cd01392">
    <property type="entry name" value="HTH_LacI"/>
    <property type="match status" value="1"/>
</dbReference>
<proteinExistence type="predicted"/>
<keyword evidence="2" id="KW-0805">Transcription regulation</keyword>
<dbReference type="PANTHER" id="PTHR30146:SF148">
    <property type="entry name" value="HTH-TYPE TRANSCRIPTIONAL REPRESSOR PURR-RELATED"/>
    <property type="match status" value="1"/>
</dbReference>
<sequence length="356" mass="38138">MSSPEPGAAADERPVTIYTVADRAGVSIATVSRVLRGTTPTSPVTRRKVLQAVEDLDYIPLRAARKVDVPRHQTHGLVLPGLVGPYYSELLTGFESAAARLGQSVVIQLAGPQVDLEGAVRRLLARVDGVVLANDTVSDSFVRAVCRGTPTVLIARNPVLGCDAVLVENQDASRELTEHLLGHDRRRLVFLGDPADSHDVTERYAGFREALTGAGVEETRPPVRLRLEEQSGPAAVQALLEVPDLDGVVCANDELAVSVLSLLSRRGVRVPDDVAVTGFDDIMTARFVPPGLTTVRQPTRAVGHWAAIRLHERIEGRTYDVHPQVLPTTLVTRGSCGCAWDGPSLPAATAPLVEHA</sequence>
<feature type="domain" description="HTH lacI-type" evidence="5">
    <location>
        <begin position="15"/>
        <end position="69"/>
    </location>
</feature>
<dbReference type="EMBL" id="BAAAQQ010000002">
    <property type="protein sequence ID" value="GAA2115098.1"/>
    <property type="molecule type" value="Genomic_DNA"/>
</dbReference>
<evidence type="ECO:0000313" key="7">
    <source>
        <dbReference type="Proteomes" id="UP001500575"/>
    </source>
</evidence>
<dbReference type="Proteomes" id="UP001500575">
    <property type="component" value="Unassembled WGS sequence"/>
</dbReference>
<evidence type="ECO:0000256" key="2">
    <source>
        <dbReference type="ARBA" id="ARBA00023015"/>
    </source>
</evidence>
<dbReference type="Pfam" id="PF00356">
    <property type="entry name" value="LacI"/>
    <property type="match status" value="1"/>
</dbReference>